<keyword evidence="4" id="KW-1185">Reference proteome</keyword>
<reference evidence="3 4" key="2">
    <citation type="journal article" date="2006" name="J. Microbiol. Methods">
        <title>Genomic flank-sequencing of plasposon insertion sites for rapid identification of functional genes.</title>
        <authorList>
            <person name="Leveau J.H."/>
            <person name="Gerards S."/>
            <person name="Fritsche K."/>
            <person name="Zondag G."/>
            <person name="van Veen J.A."/>
        </authorList>
    </citation>
    <scope>NUCLEOTIDE SEQUENCE [LARGE SCALE GENOMIC DNA]</scope>
    <source>
        <strain evidence="3 4">Ter331</strain>
    </source>
</reference>
<evidence type="ECO:0000259" key="2">
    <source>
        <dbReference type="Pfam" id="PF00248"/>
    </source>
</evidence>
<evidence type="ECO:0000313" key="4">
    <source>
        <dbReference type="Proteomes" id="UP000008392"/>
    </source>
</evidence>
<dbReference type="GO" id="GO:0047017">
    <property type="term" value="F:prostaglandin F synthase activity"/>
    <property type="evidence" value="ECO:0007669"/>
    <property type="project" value="UniProtKB-EC"/>
</dbReference>
<dbReference type="InterPro" id="IPR023210">
    <property type="entry name" value="NADP_OxRdtase_dom"/>
</dbReference>
<sequence length="363" mass="39405">MFSISLNITWLINGNDAEDTVSMITDKGTIPMKTRTLGRNGLQVSALGLGCMGMSFGYGGADEAQSIRTLQRAVELGVTHFDTAEVYGPYTNEELVGRALKAVRGQITIATKFGFKISPHGEGVARMAGVDSRPEHVRRAVEDSLKRLGVETIDLLYQHRVDPQVAIEDTVGAMADLVRAGKVRHLGLSEVSAATLRRAHAVHPIAAVQSEYSLWSRDQEREVLPACAELGVGFVPYSPLGRGFLTGKLSSTQGLAADDYRRTLPRFQDQAMQSNRILLDALAALADRRGCTPAQLALAWLLAQGEQIMPIPGVRQIKHLEENVAAADIVLRADELAAIRAALPDEKIVGERYGAKELEMINL</sequence>
<reference evidence="3 4" key="5">
    <citation type="journal article" date="2011" name="ISME J.">
        <title>Dual transcriptional profiling of a bacterial/fungal confrontation: Collimonas fungivorans versus Aspergillus niger.</title>
        <authorList>
            <person name="Mela F."/>
            <person name="Fritsche K."/>
            <person name="de Boer W."/>
            <person name="van Veen J.A."/>
            <person name="de Graaff L.H."/>
            <person name="van den Berg M."/>
            <person name="Leveau J.H."/>
        </authorList>
    </citation>
    <scope>NUCLEOTIDE SEQUENCE [LARGE SCALE GENOMIC DNA]</scope>
    <source>
        <strain evidence="3 4">Ter331</strain>
    </source>
</reference>
<proteinExistence type="predicted"/>
<reference evidence="3 4" key="1">
    <citation type="journal article" date="2004" name="Environ. Microbiol.">
        <title>Phylogeny-function analysis of (meta)genomic libraries: screening for expression of ribosomal RNA genes by large-insert library fluorescent in situ hybridization (LIL-FISH).</title>
        <authorList>
            <person name="Leveau J.H."/>
            <person name="Gerards S."/>
            <person name="de Boer W."/>
            <person name="van Veen J.A."/>
        </authorList>
    </citation>
    <scope>NUCLEOTIDE SEQUENCE [LARGE SCALE GENOMIC DNA]</scope>
    <source>
        <strain evidence="3 4">Ter331</strain>
    </source>
</reference>
<reference evidence="3 4" key="4">
    <citation type="journal article" date="2010" name="Environ. Microbiol.">
        <title>The bacterial genus Collimonas: mycophagy, weathering and other adaptive solutions to life in oligotrophic soil environments.</title>
        <authorList>
            <person name="Leveau J.H."/>
            <person name="Uroz S."/>
            <person name="de Boer W."/>
        </authorList>
    </citation>
    <scope>NUCLEOTIDE SEQUENCE [LARGE SCALE GENOMIC DNA]</scope>
    <source>
        <strain evidence="3 4">Ter331</strain>
    </source>
</reference>
<evidence type="ECO:0000256" key="1">
    <source>
        <dbReference type="ARBA" id="ARBA00023002"/>
    </source>
</evidence>
<accession>G0AE82</accession>
<organism evidence="3 4">
    <name type="scientific">Collimonas fungivorans (strain Ter331)</name>
    <dbReference type="NCBI Taxonomy" id="1005048"/>
    <lineage>
        <taxon>Bacteria</taxon>
        <taxon>Pseudomonadati</taxon>
        <taxon>Pseudomonadota</taxon>
        <taxon>Betaproteobacteria</taxon>
        <taxon>Burkholderiales</taxon>
        <taxon>Oxalobacteraceae</taxon>
        <taxon>Collimonas</taxon>
    </lineage>
</organism>
<dbReference type="AlphaFoldDB" id="G0AE82"/>
<keyword evidence="1 3" id="KW-0560">Oxidoreductase</keyword>
<dbReference type="Proteomes" id="UP000008392">
    <property type="component" value="Chromosome"/>
</dbReference>
<feature type="domain" description="NADP-dependent oxidoreductase" evidence="2">
    <location>
        <begin position="47"/>
        <end position="342"/>
    </location>
</feature>
<dbReference type="EMBL" id="CP002745">
    <property type="protein sequence ID" value="AEK64012.1"/>
    <property type="molecule type" value="Genomic_DNA"/>
</dbReference>
<dbReference type="GO" id="GO:0005737">
    <property type="term" value="C:cytoplasm"/>
    <property type="evidence" value="ECO:0007669"/>
    <property type="project" value="TreeGrafter"/>
</dbReference>
<reference evidence="3 4" key="3">
    <citation type="journal article" date="2008" name="FEMS Microbiol. Ecol.">
        <title>Identification and characterization of genes underlying chitinolysis in Collimonas fungivorans Ter331.</title>
        <authorList>
            <person name="Fritsche K."/>
            <person name="de Boer W."/>
            <person name="Gerards S."/>
            <person name="van den Berg M."/>
            <person name="van Veen J.A."/>
            <person name="Leveau J.H."/>
        </authorList>
    </citation>
    <scope>NUCLEOTIDE SEQUENCE [LARGE SCALE GENOMIC DNA]</scope>
    <source>
        <strain evidence="3 4">Ter331</strain>
    </source>
</reference>
<dbReference type="InterPro" id="IPR036812">
    <property type="entry name" value="NAD(P)_OxRdtase_dom_sf"/>
</dbReference>
<dbReference type="InterPro" id="IPR050791">
    <property type="entry name" value="Aldo-Keto_reductase"/>
</dbReference>
<dbReference type="HOGENOM" id="CLU_023205_2_1_4"/>
<dbReference type="EC" id="1.1.1.188" evidence="3"/>
<dbReference type="KEGG" id="cfu:CFU_4190"/>
<reference evidence="4" key="6">
    <citation type="submission" date="2011-05" db="EMBL/GenBank/DDBJ databases">
        <title>Complete sequence of Collimonas fungivorans Ter331.</title>
        <authorList>
            <person name="Leveau J.H."/>
        </authorList>
    </citation>
    <scope>NUCLEOTIDE SEQUENCE [LARGE SCALE GENOMIC DNA]</scope>
    <source>
        <strain evidence="4">Ter331</strain>
    </source>
</reference>
<dbReference type="Pfam" id="PF00248">
    <property type="entry name" value="Aldo_ket_red"/>
    <property type="match status" value="1"/>
</dbReference>
<dbReference type="CDD" id="cd19076">
    <property type="entry name" value="AKR_AKR13A_13D"/>
    <property type="match status" value="1"/>
</dbReference>
<dbReference type="PANTHER" id="PTHR43625">
    <property type="entry name" value="AFLATOXIN B1 ALDEHYDE REDUCTASE"/>
    <property type="match status" value="1"/>
</dbReference>
<name>G0AE82_COLFT</name>
<evidence type="ECO:0000313" key="3">
    <source>
        <dbReference type="EMBL" id="AEK64012.1"/>
    </source>
</evidence>
<dbReference type="STRING" id="1005048.CFU_4190"/>
<dbReference type="eggNOG" id="COG0667">
    <property type="taxonomic scope" value="Bacteria"/>
</dbReference>
<dbReference type="SUPFAM" id="SSF51430">
    <property type="entry name" value="NAD(P)-linked oxidoreductase"/>
    <property type="match status" value="1"/>
</dbReference>
<gene>
    <name evidence="3" type="ordered locus">CFU_4190</name>
</gene>
<dbReference type="PANTHER" id="PTHR43625:SF77">
    <property type="entry name" value="ALDO-KETO REDUCTASE"/>
    <property type="match status" value="1"/>
</dbReference>
<protein>
    <submittedName>
        <fullName evidence="3">Aldo-keto reductase</fullName>
        <ecNumber evidence="3">1.1.1.188</ecNumber>
    </submittedName>
</protein>
<dbReference type="Gene3D" id="3.20.20.100">
    <property type="entry name" value="NADP-dependent oxidoreductase domain"/>
    <property type="match status" value="1"/>
</dbReference>